<evidence type="ECO:0000313" key="2">
    <source>
        <dbReference type="Proteomes" id="UP001548713"/>
    </source>
</evidence>
<evidence type="ECO:0000313" key="1">
    <source>
        <dbReference type="EMBL" id="MET1756539.1"/>
    </source>
</evidence>
<organism evidence="1 2">
    <name type="scientific">Novosphingobium kalidii</name>
    <dbReference type="NCBI Taxonomy" id="3230299"/>
    <lineage>
        <taxon>Bacteria</taxon>
        <taxon>Pseudomonadati</taxon>
        <taxon>Pseudomonadota</taxon>
        <taxon>Alphaproteobacteria</taxon>
        <taxon>Sphingomonadales</taxon>
        <taxon>Sphingomonadaceae</taxon>
        <taxon>Novosphingobium</taxon>
    </lineage>
</organism>
<gene>
    <name evidence="1" type="ORF">ABVV53_13935</name>
</gene>
<proteinExistence type="predicted"/>
<dbReference type="RefSeq" id="WP_353985029.1">
    <property type="nucleotide sequence ID" value="NZ_JBEWLY010000023.1"/>
</dbReference>
<reference evidence="1 2" key="1">
    <citation type="submission" date="2024-07" db="EMBL/GenBank/DDBJ databases">
        <title>Novosphingobium kalidii RD2P27.</title>
        <authorList>
            <person name="Sun J.-Q."/>
        </authorList>
    </citation>
    <scope>NUCLEOTIDE SEQUENCE [LARGE SCALE GENOMIC DNA]</scope>
    <source>
        <strain evidence="1 2">RD2P27</strain>
    </source>
</reference>
<dbReference type="Proteomes" id="UP001548713">
    <property type="component" value="Unassembled WGS sequence"/>
</dbReference>
<protein>
    <submittedName>
        <fullName evidence="1">Uncharacterized protein</fullName>
    </submittedName>
</protein>
<accession>A0ABV2D3U8</accession>
<comment type="caution">
    <text evidence="1">The sequence shown here is derived from an EMBL/GenBank/DDBJ whole genome shotgun (WGS) entry which is preliminary data.</text>
</comment>
<keyword evidence="2" id="KW-1185">Reference proteome</keyword>
<sequence length="76" mass="8175">MRAAVAIGLSAITDYTTVQGAVVPRRAAQSVVVGRDPRFRVWKKIEDAEIANARAGSRCEKFVLIEEMVKAATTAG</sequence>
<name>A0ABV2D3U8_9SPHN</name>
<dbReference type="EMBL" id="JBEWLY010000023">
    <property type="protein sequence ID" value="MET1756539.1"/>
    <property type="molecule type" value="Genomic_DNA"/>
</dbReference>